<comment type="caution">
    <text evidence="2">The sequence shown here is derived from an EMBL/GenBank/DDBJ whole genome shotgun (WGS) entry which is preliminary data.</text>
</comment>
<evidence type="ECO:0000256" key="1">
    <source>
        <dbReference type="SAM" id="Phobius"/>
    </source>
</evidence>
<dbReference type="RefSeq" id="WP_272004774.1">
    <property type="nucleotide sequence ID" value="NZ_JAQNDN010000019.1"/>
</dbReference>
<name>A0ABT5BF26_9BACT</name>
<keyword evidence="1" id="KW-0472">Membrane</keyword>
<reference evidence="2 3" key="1">
    <citation type="submission" date="2022-11" db="EMBL/GenBank/DDBJ databases">
        <title>Minimal conservation of predation-associated metabolite biosynthetic gene clusters underscores biosynthetic potential of Myxococcota including descriptions for ten novel species: Archangium lansinium sp. nov., Myxococcus landrumus sp. nov., Nannocystis bai.</title>
        <authorList>
            <person name="Ahearne A."/>
            <person name="Stevens C."/>
            <person name="Dowd S."/>
        </authorList>
    </citation>
    <scope>NUCLEOTIDE SEQUENCE [LARGE SCALE GENOMIC DNA]</scope>
    <source>
        <strain evidence="2 3">NCELM</strain>
    </source>
</reference>
<sequence>MSLGGTALVYLLVAAATGAVVAAWTYADTIDARPWCLLLGLGVPSAAVAWRLLPVRGERAREIVGWLVLFSPAWFLAAGLFANAWLDSSPPQRHASEVLRVATNSRGAATIVVRDFRSGGELARTDALFARFPRPGQRITIVTREGLFGWTRIEAVEAAP</sequence>
<evidence type="ECO:0000313" key="3">
    <source>
        <dbReference type="Proteomes" id="UP001217838"/>
    </source>
</evidence>
<feature type="transmembrane region" description="Helical" evidence="1">
    <location>
        <begin position="32"/>
        <end position="53"/>
    </location>
</feature>
<proteinExistence type="predicted"/>
<dbReference type="EMBL" id="JAQNDN010000019">
    <property type="protein sequence ID" value="MDC0672752.1"/>
    <property type="molecule type" value="Genomic_DNA"/>
</dbReference>
<organism evidence="2 3">
    <name type="scientific">Nannocystis radixulma</name>
    <dbReference type="NCBI Taxonomy" id="2995305"/>
    <lineage>
        <taxon>Bacteria</taxon>
        <taxon>Pseudomonadati</taxon>
        <taxon>Myxococcota</taxon>
        <taxon>Polyangia</taxon>
        <taxon>Nannocystales</taxon>
        <taxon>Nannocystaceae</taxon>
        <taxon>Nannocystis</taxon>
    </lineage>
</organism>
<evidence type="ECO:0008006" key="4">
    <source>
        <dbReference type="Google" id="ProtNLM"/>
    </source>
</evidence>
<feature type="transmembrane region" description="Helical" evidence="1">
    <location>
        <begin position="65"/>
        <end position="86"/>
    </location>
</feature>
<dbReference type="Proteomes" id="UP001217838">
    <property type="component" value="Unassembled WGS sequence"/>
</dbReference>
<keyword evidence="1" id="KW-0812">Transmembrane</keyword>
<evidence type="ECO:0000313" key="2">
    <source>
        <dbReference type="EMBL" id="MDC0672752.1"/>
    </source>
</evidence>
<gene>
    <name evidence="2" type="ORF">POL58_33680</name>
</gene>
<protein>
    <recommendedName>
        <fullName evidence="4">SH3 domain-containing protein</fullName>
    </recommendedName>
</protein>
<keyword evidence="1" id="KW-1133">Transmembrane helix</keyword>
<accession>A0ABT5BF26</accession>
<keyword evidence="3" id="KW-1185">Reference proteome</keyword>